<keyword evidence="1" id="KW-0602">Photosynthesis</keyword>
<feature type="chain" id="PRO_5002189617" evidence="3">
    <location>
        <begin position="26"/>
        <end position="320"/>
    </location>
</feature>
<dbReference type="EMBL" id="CP010554">
    <property type="protein sequence ID" value="AJP49298.1"/>
    <property type="molecule type" value="Genomic_DNA"/>
</dbReference>
<keyword evidence="2" id="KW-0604">Photosystem II</keyword>
<accession>A0A0C5JBS8</accession>
<dbReference type="GO" id="GO:0016787">
    <property type="term" value="F:hydrolase activity"/>
    <property type="evidence" value="ECO:0007669"/>
    <property type="project" value="UniProtKB-KW"/>
</dbReference>
<gene>
    <name evidence="5" type="ORF">PG1C_00100</name>
</gene>
<sequence length="320" mass="33981">MKIKTSTISLACAALLAGLSGCSGEADLTAVQAERAKPIQRSDIMQAIATHGTHVAVGTQSGAVITSADSGKTWARQSLDKPFLASIVDMAACPDGSFLALDFYGRVWSSDVGGQKWASHKLEAPQTGLTISCDKAGAWWVAGTFATIAKSSDQGKTWRVIDNQQDAQITTLRWVNEKRAVAMGEFGLVLRTDDGGETWQKLTPVSPDFYAYDVLFTDENTGWVSGVAGQMRQTKDGGKTWELKDSKAGAPLYRLFLHKGTPYGVGARGTVARLEGDTWQPVTYPDAIPVFLGGGATLEGSDSLLIGGPAGLLRPVLAKQ</sequence>
<dbReference type="HOGENOM" id="CLU_063224_0_0_4"/>
<dbReference type="Pfam" id="PF14870">
    <property type="entry name" value="PSII_BNR"/>
    <property type="match status" value="1"/>
</dbReference>
<dbReference type="KEGG" id="rbu:PG1C_00100"/>
<keyword evidence="6" id="KW-1185">Reference proteome</keyword>
<dbReference type="AlphaFoldDB" id="A0A0C5JBS8"/>
<dbReference type="GO" id="GO:0015979">
    <property type="term" value="P:photosynthesis"/>
    <property type="evidence" value="ECO:0007669"/>
    <property type="project" value="UniProtKB-KW"/>
</dbReference>
<keyword evidence="5" id="KW-0378">Hydrolase</keyword>
<dbReference type="RefSeq" id="WP_202635441.1">
    <property type="nucleotide sequence ID" value="NZ_CP010554.1"/>
</dbReference>
<dbReference type="STRING" id="1565605.PG1C_00100"/>
<dbReference type="CDD" id="cd15482">
    <property type="entry name" value="Sialidase_non-viral"/>
    <property type="match status" value="1"/>
</dbReference>
<feature type="signal peptide" evidence="3">
    <location>
        <begin position="1"/>
        <end position="25"/>
    </location>
</feature>
<keyword evidence="3" id="KW-0732">Signal</keyword>
<evidence type="ECO:0000313" key="6">
    <source>
        <dbReference type="Proteomes" id="UP000061603"/>
    </source>
</evidence>
<dbReference type="PANTHER" id="PTHR47199:SF2">
    <property type="entry name" value="PHOTOSYSTEM II STABILITY_ASSEMBLY FACTOR HCF136, CHLOROPLASTIC"/>
    <property type="match status" value="1"/>
</dbReference>
<dbReference type="Proteomes" id="UP000061603">
    <property type="component" value="Chromosome"/>
</dbReference>
<protein>
    <submittedName>
        <fullName evidence="5">Glycosyl hydrolase</fullName>
    </submittedName>
</protein>
<proteinExistence type="predicted"/>
<feature type="domain" description="Photosynthesis system II assembly factor Ycf48/Hcf136-like" evidence="4">
    <location>
        <begin position="49"/>
        <end position="201"/>
    </location>
</feature>
<evidence type="ECO:0000259" key="4">
    <source>
        <dbReference type="Pfam" id="PF14870"/>
    </source>
</evidence>
<dbReference type="SUPFAM" id="SSF110296">
    <property type="entry name" value="Oligoxyloglucan reducing end-specific cellobiohydrolase"/>
    <property type="match status" value="1"/>
</dbReference>
<dbReference type="InterPro" id="IPR028203">
    <property type="entry name" value="PSII_CF48-like_dom"/>
</dbReference>
<evidence type="ECO:0000256" key="3">
    <source>
        <dbReference type="SAM" id="SignalP"/>
    </source>
</evidence>
<dbReference type="GO" id="GO:0009523">
    <property type="term" value="C:photosystem II"/>
    <property type="evidence" value="ECO:0007669"/>
    <property type="project" value="UniProtKB-KW"/>
</dbReference>
<reference evidence="5 6" key="1">
    <citation type="journal article" date="2015" name="Genome Announc.">
        <title>Complete Genome Sequence of a Novel Bacterium within the Family Rhodocyclaceae That Degrades Polycyclic Aromatic Hydrocarbons.</title>
        <authorList>
            <person name="Singleton D.R."/>
            <person name="Dickey A.N."/>
            <person name="Scholl E.H."/>
            <person name="Wright F.A."/>
            <person name="Aitken M.D."/>
        </authorList>
    </citation>
    <scope>NUCLEOTIDE SEQUENCE [LARGE SCALE GENOMIC DNA]</scope>
    <source>
        <strain evidence="6">PG1-Ca6</strain>
    </source>
</reference>
<organism evidence="5 6">
    <name type="scientific">Rugosibacter aromaticivorans</name>
    <dbReference type="NCBI Taxonomy" id="1565605"/>
    <lineage>
        <taxon>Bacteria</taxon>
        <taxon>Pseudomonadati</taxon>
        <taxon>Pseudomonadota</taxon>
        <taxon>Betaproteobacteria</taxon>
        <taxon>Nitrosomonadales</taxon>
        <taxon>Sterolibacteriaceae</taxon>
        <taxon>Rugosibacter</taxon>
    </lineage>
</organism>
<dbReference type="Gene3D" id="2.130.10.10">
    <property type="entry name" value="YVTN repeat-like/Quinoprotein amine dehydrogenase"/>
    <property type="match status" value="2"/>
</dbReference>
<evidence type="ECO:0000256" key="2">
    <source>
        <dbReference type="ARBA" id="ARBA00023276"/>
    </source>
</evidence>
<dbReference type="PROSITE" id="PS51257">
    <property type="entry name" value="PROKAR_LIPOPROTEIN"/>
    <property type="match status" value="1"/>
</dbReference>
<evidence type="ECO:0000256" key="1">
    <source>
        <dbReference type="ARBA" id="ARBA00022531"/>
    </source>
</evidence>
<dbReference type="PANTHER" id="PTHR47199">
    <property type="entry name" value="PHOTOSYSTEM II STABILITY/ASSEMBLY FACTOR HCF136, CHLOROPLASTIC"/>
    <property type="match status" value="1"/>
</dbReference>
<name>A0A0C5JBS8_9PROT</name>
<evidence type="ECO:0000313" key="5">
    <source>
        <dbReference type="EMBL" id="AJP49298.1"/>
    </source>
</evidence>
<dbReference type="InterPro" id="IPR015943">
    <property type="entry name" value="WD40/YVTN_repeat-like_dom_sf"/>
</dbReference>